<evidence type="ECO:0000256" key="4">
    <source>
        <dbReference type="ARBA" id="ARBA00022984"/>
    </source>
</evidence>
<dbReference type="RefSeq" id="WP_022771282.1">
    <property type="nucleotide sequence ID" value="NC_022576.1"/>
</dbReference>
<evidence type="ECO:0000256" key="7">
    <source>
        <dbReference type="HAMAP-Rule" id="MF_00258"/>
    </source>
</evidence>
<dbReference type="Proteomes" id="UP000017184">
    <property type="component" value="Chromosome"/>
</dbReference>
<feature type="binding site" evidence="7">
    <location>
        <begin position="17"/>
        <end position="18"/>
    </location>
    <ligand>
        <name>substrate</name>
    </ligand>
</feature>
<dbReference type="InterPro" id="IPR001920">
    <property type="entry name" value="Asp/Glu_race"/>
</dbReference>
<comment type="pathway">
    <text evidence="7">Cell wall biogenesis; peptidoglycan biosynthesis.</text>
</comment>
<dbReference type="HAMAP" id="MF_00258">
    <property type="entry name" value="Glu_racemase"/>
    <property type="match status" value="1"/>
</dbReference>
<evidence type="ECO:0000256" key="1">
    <source>
        <dbReference type="ARBA" id="ARBA00001602"/>
    </source>
</evidence>
<evidence type="ECO:0000313" key="9">
    <source>
        <dbReference type="Proteomes" id="UP000017184"/>
    </source>
</evidence>
<dbReference type="UniPathway" id="UPA00219"/>
<proteinExistence type="inferred from homology"/>
<keyword evidence="9" id="KW-1185">Reference proteome</keyword>
<dbReference type="GO" id="GO:0009252">
    <property type="term" value="P:peptidoglycan biosynthetic process"/>
    <property type="evidence" value="ECO:0007669"/>
    <property type="project" value="UniProtKB-UniRule"/>
</dbReference>
<dbReference type="EMBL" id="CP004885">
    <property type="protein sequence ID" value="AGX86461.1"/>
    <property type="molecule type" value="Genomic_DNA"/>
</dbReference>
<feature type="active site" description="Proton donor/acceptor" evidence="7">
    <location>
        <position position="80"/>
    </location>
</feature>
<evidence type="ECO:0000313" key="8">
    <source>
        <dbReference type="EMBL" id="AGX86461.1"/>
    </source>
</evidence>
<feature type="binding site" evidence="7">
    <location>
        <begin position="193"/>
        <end position="194"/>
    </location>
    <ligand>
        <name>substrate</name>
    </ligand>
</feature>
<comment type="catalytic activity">
    <reaction evidence="1 7">
        <text>L-glutamate = D-glutamate</text>
        <dbReference type="Rhea" id="RHEA:12813"/>
        <dbReference type="ChEBI" id="CHEBI:29985"/>
        <dbReference type="ChEBI" id="CHEBI:29986"/>
        <dbReference type="EC" id="5.1.1.3"/>
    </reaction>
</comment>
<dbReference type="KEGG" id="cbx:Cenrod_0337"/>
<dbReference type="EC" id="5.1.1.3" evidence="2 7"/>
<protein>
    <recommendedName>
        <fullName evidence="2 7">Glutamate racemase</fullName>
        <ecNumber evidence="2 7">5.1.1.3</ecNumber>
    </recommendedName>
</protein>
<accession>U5N4Q0</accession>
<dbReference type="GO" id="GO:0008881">
    <property type="term" value="F:glutamate racemase activity"/>
    <property type="evidence" value="ECO:0007669"/>
    <property type="project" value="UniProtKB-UniRule"/>
</dbReference>
<dbReference type="PROSITE" id="PS00923">
    <property type="entry name" value="ASP_GLU_RACEMASE_1"/>
    <property type="match status" value="1"/>
</dbReference>
<keyword evidence="3 7" id="KW-0133">Cell shape</keyword>
<comment type="function">
    <text evidence="7">Provides the (R)-glutamate required for cell wall biosynthesis.</text>
</comment>
<feature type="active site" description="Proton donor/acceptor" evidence="7">
    <location>
        <position position="192"/>
    </location>
</feature>
<dbReference type="InterPro" id="IPR004391">
    <property type="entry name" value="Glu_race"/>
</dbReference>
<reference evidence="8 9" key="1">
    <citation type="journal article" date="2013" name="Genome Biol.">
        <title>Genomic analysis reveals key aspects of prokaryotic symbiosis in the phototrophic consortium "Chlorochromatium aggregatum".</title>
        <authorList>
            <person name="Liu Z."/>
            <person name="Muller J."/>
            <person name="Li T."/>
            <person name="Alvey R.M."/>
            <person name="Vogl K."/>
            <person name="Frigaard N.U."/>
            <person name="Rockwell N.C."/>
            <person name="Boyd E.S."/>
            <person name="Tomsho L.P."/>
            <person name="Schuster S.C."/>
            <person name="Henke P."/>
            <person name="Rohde M."/>
            <person name="Overmann J."/>
            <person name="Bryant D.A."/>
        </authorList>
    </citation>
    <scope>NUCLEOTIDE SEQUENCE [LARGE SCALE GENOMIC DNA]</scope>
    <source>
        <strain evidence="8">CR</strain>
    </source>
</reference>
<evidence type="ECO:0000256" key="3">
    <source>
        <dbReference type="ARBA" id="ARBA00022960"/>
    </source>
</evidence>
<dbReference type="SUPFAM" id="SSF53681">
    <property type="entry name" value="Aspartate/glutamate racemase"/>
    <property type="match status" value="2"/>
</dbReference>
<dbReference type="STRING" id="946483.Cenrod_0337"/>
<evidence type="ECO:0000256" key="6">
    <source>
        <dbReference type="ARBA" id="ARBA00023316"/>
    </source>
</evidence>
<dbReference type="PANTHER" id="PTHR21198:SF2">
    <property type="entry name" value="GLUTAMATE RACEMASE"/>
    <property type="match status" value="1"/>
</dbReference>
<dbReference type="NCBIfam" id="TIGR00067">
    <property type="entry name" value="glut_race"/>
    <property type="match status" value="1"/>
</dbReference>
<dbReference type="PANTHER" id="PTHR21198">
    <property type="entry name" value="GLUTAMATE RACEMASE"/>
    <property type="match status" value="1"/>
</dbReference>
<dbReference type="eggNOG" id="COG0796">
    <property type="taxonomic scope" value="Bacteria"/>
</dbReference>
<dbReference type="HOGENOM" id="CLU_052344_2_1_4"/>
<evidence type="ECO:0000256" key="5">
    <source>
        <dbReference type="ARBA" id="ARBA00023235"/>
    </source>
</evidence>
<comment type="similarity">
    <text evidence="7">Belongs to the aspartate/glutamate racemases family.</text>
</comment>
<dbReference type="GO" id="GO:0008360">
    <property type="term" value="P:regulation of cell shape"/>
    <property type="evidence" value="ECO:0007669"/>
    <property type="project" value="UniProtKB-KW"/>
</dbReference>
<name>U5N4Q0_9BURK</name>
<keyword evidence="6 7" id="KW-0961">Cell wall biogenesis/degradation</keyword>
<keyword evidence="4 7" id="KW-0573">Peptidoglycan synthesis</keyword>
<keyword evidence="5 7" id="KW-0413">Isomerase</keyword>
<evidence type="ECO:0000256" key="2">
    <source>
        <dbReference type="ARBA" id="ARBA00013090"/>
    </source>
</evidence>
<dbReference type="PATRIC" id="fig|946483.4.peg.340"/>
<dbReference type="InterPro" id="IPR015942">
    <property type="entry name" value="Asp/Glu/hydantoin_racemase"/>
</dbReference>
<dbReference type="GO" id="GO:0071555">
    <property type="term" value="P:cell wall organization"/>
    <property type="evidence" value="ECO:0007669"/>
    <property type="project" value="UniProtKB-KW"/>
</dbReference>
<sequence>MIVDAQPDADGCIGVFDSGIGGLSILRELRAALPHDSFVYVADNAHAPYGERDAAFVVARSRTITAQLAHAGLRALVVACNTATAAAIHVLRSEYPSLLIVGVEPALKPAVMLSRSRRIGVLATRGTLQSPKFCALSTSLADCAHFVYQPCDGLAAAIEADDQPQIKSLCTRYLGALAPFGVAGIDTIVLGCTHYPFALDTMQRIAGTEVRFLDTGIPVARHTARLLPPRSPVMTAPTLRLMASGNPHAVRNAAQRWLGIDAPVLPLQA</sequence>
<dbReference type="AlphaFoldDB" id="U5N4Q0"/>
<gene>
    <name evidence="7 8" type="primary">murI</name>
    <name evidence="8" type="ORF">Cenrod_0337</name>
</gene>
<dbReference type="Pfam" id="PF01177">
    <property type="entry name" value="Asp_Glu_race"/>
    <property type="match status" value="1"/>
</dbReference>
<dbReference type="Gene3D" id="3.40.50.1860">
    <property type="match status" value="2"/>
</dbReference>
<organism evidence="8 9">
    <name type="scientific">Candidatus Symbiobacter mobilis CR</name>
    <dbReference type="NCBI Taxonomy" id="946483"/>
    <lineage>
        <taxon>Bacteria</taxon>
        <taxon>Pseudomonadati</taxon>
        <taxon>Pseudomonadota</taxon>
        <taxon>Betaproteobacteria</taxon>
        <taxon>Burkholderiales</taxon>
        <taxon>Comamonadaceae</taxon>
    </lineage>
</organism>
<feature type="binding site" evidence="7">
    <location>
        <begin position="81"/>
        <end position="82"/>
    </location>
    <ligand>
        <name>substrate</name>
    </ligand>
</feature>
<feature type="binding site" evidence="7">
    <location>
        <begin position="49"/>
        <end position="50"/>
    </location>
    <ligand>
        <name>substrate</name>
    </ligand>
</feature>
<dbReference type="InterPro" id="IPR018187">
    <property type="entry name" value="Asp/Glu_racemase_AS_1"/>
</dbReference>